<keyword evidence="5 9" id="KW-1133">Transmembrane helix</keyword>
<evidence type="ECO:0000256" key="4">
    <source>
        <dbReference type="ARBA" id="ARBA00022692"/>
    </source>
</evidence>
<keyword evidence="6 9" id="KW-0472">Membrane</keyword>
<feature type="transmembrane region" description="Helical" evidence="9">
    <location>
        <begin position="243"/>
        <end position="262"/>
    </location>
</feature>
<dbReference type="Proteomes" id="UP000002605">
    <property type="component" value="Chromosome 4"/>
</dbReference>
<keyword evidence="13" id="KW-1185">Reference proteome</keyword>
<organism evidence="12 13">
    <name type="scientific">Candida dubliniensis (strain CD36 / ATCC MYA-646 / CBS 7987 / NCPF 3949 / NRRL Y-17841)</name>
    <name type="common">Yeast</name>
    <dbReference type="NCBI Taxonomy" id="573826"/>
    <lineage>
        <taxon>Eukaryota</taxon>
        <taxon>Fungi</taxon>
        <taxon>Dikarya</taxon>
        <taxon>Ascomycota</taxon>
        <taxon>Saccharomycotina</taxon>
        <taxon>Pichiomycetes</taxon>
        <taxon>Debaryomycetaceae</taxon>
        <taxon>Candida/Lodderomyces clade</taxon>
        <taxon>Candida</taxon>
    </lineage>
</organism>
<dbReference type="PROSITE" id="PS00217">
    <property type="entry name" value="SUGAR_TRANSPORT_2"/>
    <property type="match status" value="1"/>
</dbReference>
<dbReference type="VEuPathDB" id="FungiDB:CD36_41060"/>
<dbReference type="GO" id="GO:0005351">
    <property type="term" value="F:carbohydrate:proton symporter activity"/>
    <property type="evidence" value="ECO:0007669"/>
    <property type="project" value="TreeGrafter"/>
</dbReference>
<evidence type="ECO:0000256" key="6">
    <source>
        <dbReference type="ARBA" id="ARBA00023136"/>
    </source>
</evidence>
<feature type="transmembrane region" description="Helical" evidence="9">
    <location>
        <begin position="199"/>
        <end position="223"/>
    </location>
</feature>
<feature type="transmembrane region" description="Helical" evidence="9">
    <location>
        <begin position="111"/>
        <end position="130"/>
    </location>
</feature>
<dbReference type="eggNOG" id="KOG0254">
    <property type="taxonomic scope" value="Eukaryota"/>
</dbReference>
<dbReference type="Pfam" id="PF00083">
    <property type="entry name" value="Sugar_tr"/>
    <property type="match status" value="1"/>
</dbReference>
<protein>
    <recommendedName>
        <fullName evidence="10">Major facilitator superfamily (MFS) profile domain-containing protein</fullName>
    </recommendedName>
</protein>
<dbReference type="Gene3D" id="1.20.1250.20">
    <property type="entry name" value="MFS general substrate transporter like domains"/>
    <property type="match status" value="1"/>
</dbReference>
<dbReference type="EMBL" id="FM992691">
    <property type="protein sequence ID" value="CAX41991.1"/>
    <property type="molecule type" value="Genomic_DNA"/>
</dbReference>
<dbReference type="RefSeq" id="XP_002419776.1">
    <property type="nucleotide sequence ID" value="XM_002419731.1"/>
</dbReference>
<dbReference type="InterPro" id="IPR020846">
    <property type="entry name" value="MFS_dom"/>
</dbReference>
<evidence type="ECO:0000256" key="1">
    <source>
        <dbReference type="ARBA" id="ARBA00004141"/>
    </source>
</evidence>
<dbReference type="OrthoDB" id="508119at2759"/>
<dbReference type="PANTHER" id="PTHR48022:SF8">
    <property type="entry name" value="MAJOR FACILITATOR SUPERFAMILY (MFS) PROFILE DOMAIN-CONTAINING PROTEIN-RELATED"/>
    <property type="match status" value="1"/>
</dbReference>
<feature type="domain" description="Major facilitator superfamily (MFS) profile" evidence="10">
    <location>
        <begin position="58"/>
        <end position="534"/>
    </location>
</feature>
<name>B9WFH2_CANDC</name>
<reference evidence="12 13" key="1">
    <citation type="journal article" date="2009" name="Genome Res.">
        <title>Comparative genomics of the fungal pathogens Candida dubliniensis and Candida albicans.</title>
        <authorList>
            <person name="Jackson A.P."/>
            <person name="Gamble J.A."/>
            <person name="Yeomans T."/>
            <person name="Moran G.P."/>
            <person name="Saunders D."/>
            <person name="Harris D."/>
            <person name="Aslett M."/>
            <person name="Barrell J.F."/>
            <person name="Butler G."/>
            <person name="Citiulo F."/>
            <person name="Coleman D.C."/>
            <person name="de Groot P.W.J."/>
            <person name="Goodwin T.J."/>
            <person name="Quail M.A."/>
            <person name="McQuillan J."/>
            <person name="Munro C.A."/>
            <person name="Pain A."/>
            <person name="Poulter R.T."/>
            <person name="Rajandream M.A."/>
            <person name="Renauld H."/>
            <person name="Spiering M.J."/>
            <person name="Tivey A."/>
            <person name="Gow N.A.R."/>
            <person name="Barrell B."/>
            <person name="Sullivan D.J."/>
            <person name="Berriman M."/>
        </authorList>
    </citation>
    <scope>NUCLEOTIDE SEQUENCE [LARGE SCALE GENOMIC DNA]</scope>
    <source>
        <strain evidence="13">CD36 / ATCC MYA-646 / CBS 7987 / NCPF 3949 / NRRL Y-17841</strain>
    </source>
</reference>
<dbReference type="GO" id="GO:0016020">
    <property type="term" value="C:membrane"/>
    <property type="evidence" value="ECO:0007669"/>
    <property type="project" value="UniProtKB-SubCell"/>
</dbReference>
<dbReference type="SUPFAM" id="SSF103473">
    <property type="entry name" value="MFS general substrate transporter"/>
    <property type="match status" value="1"/>
</dbReference>
<dbReference type="InterPro" id="IPR005829">
    <property type="entry name" value="Sugar_transporter_CS"/>
</dbReference>
<keyword evidence="4 9" id="KW-0812">Transmembrane</keyword>
<dbReference type="PROSITE" id="PS00216">
    <property type="entry name" value="SUGAR_TRANSPORT_1"/>
    <property type="match status" value="1"/>
</dbReference>
<dbReference type="GeneID" id="8047379"/>
<evidence type="ECO:0000256" key="3">
    <source>
        <dbReference type="ARBA" id="ARBA00022448"/>
    </source>
</evidence>
<feature type="transmembrane region" description="Helical" evidence="9">
    <location>
        <begin position="440"/>
        <end position="459"/>
    </location>
</feature>
<dbReference type="PROSITE" id="PS50850">
    <property type="entry name" value="MFS"/>
    <property type="match status" value="1"/>
</dbReference>
<dbReference type="InterPro" id="IPR050360">
    <property type="entry name" value="MFS_Sugar_Transporters"/>
</dbReference>
<evidence type="ECO:0000256" key="7">
    <source>
        <dbReference type="RuleBase" id="RU003346"/>
    </source>
</evidence>
<dbReference type="PRINTS" id="PR00171">
    <property type="entry name" value="SUGRTRNSPORT"/>
</dbReference>
<dbReference type="InterPro" id="IPR005828">
    <property type="entry name" value="MFS_sugar_transport-like"/>
</dbReference>
<keyword evidence="3 7" id="KW-0813">Transport</keyword>
<feature type="transmembrane region" description="Helical" evidence="9">
    <location>
        <begin position="330"/>
        <end position="356"/>
    </location>
</feature>
<dbReference type="InterPro" id="IPR036259">
    <property type="entry name" value="MFS_trans_sf"/>
</dbReference>
<evidence type="ECO:0000256" key="2">
    <source>
        <dbReference type="ARBA" id="ARBA00010992"/>
    </source>
</evidence>
<dbReference type="HOGENOM" id="CLU_001265_30_12_1"/>
<gene>
    <name evidence="11" type="ordered locus">Cd36_41060</name>
    <name evidence="12" type="ORF">CD36_41060</name>
</gene>
<evidence type="ECO:0000256" key="5">
    <source>
        <dbReference type="ARBA" id="ARBA00022989"/>
    </source>
</evidence>
<evidence type="ECO:0000259" key="10">
    <source>
        <dbReference type="PROSITE" id="PS50850"/>
    </source>
</evidence>
<accession>B9WFH2</accession>
<dbReference type="FunFam" id="1.20.1250.20:FF:000313">
    <property type="entry name" value="MFS quinate transporter"/>
    <property type="match status" value="1"/>
</dbReference>
<comment type="similarity">
    <text evidence="2 7">Belongs to the major facilitator superfamily. Sugar transporter (TC 2.A.1.1) family.</text>
</comment>
<evidence type="ECO:0000256" key="8">
    <source>
        <dbReference type="SAM" id="MobiDB-lite"/>
    </source>
</evidence>
<comment type="subcellular location">
    <subcellularLocation>
        <location evidence="1">Membrane</location>
        <topology evidence="1">Multi-pass membrane protein</topology>
    </subcellularLocation>
</comment>
<dbReference type="AlphaFoldDB" id="B9WFH2"/>
<proteinExistence type="inferred from homology"/>
<evidence type="ECO:0000256" key="9">
    <source>
        <dbReference type="SAM" id="Phobius"/>
    </source>
</evidence>
<dbReference type="KEGG" id="cdu:CD36_41060"/>
<evidence type="ECO:0000313" key="12">
    <source>
        <dbReference type="EMBL" id="CAX41991.1"/>
    </source>
</evidence>
<feature type="compositionally biased region" description="Polar residues" evidence="8">
    <location>
        <begin position="1"/>
        <end position="15"/>
    </location>
</feature>
<dbReference type="CGD" id="CAL0000169489">
    <property type="gene designation" value="Cd36_41060"/>
</dbReference>
<evidence type="ECO:0000313" key="13">
    <source>
        <dbReference type="Proteomes" id="UP000002605"/>
    </source>
</evidence>
<feature type="region of interest" description="Disordered" evidence="8">
    <location>
        <begin position="1"/>
        <end position="34"/>
    </location>
</feature>
<feature type="transmembrane region" description="Helical" evidence="9">
    <location>
        <begin position="409"/>
        <end position="428"/>
    </location>
</feature>
<evidence type="ECO:0000313" key="11">
    <source>
        <dbReference type="CGD" id="CAL0000169489"/>
    </source>
</evidence>
<feature type="transmembrane region" description="Helical" evidence="9">
    <location>
        <begin position="510"/>
        <end position="529"/>
    </location>
</feature>
<feature type="transmembrane region" description="Helical" evidence="9">
    <location>
        <begin position="376"/>
        <end position="397"/>
    </location>
</feature>
<feature type="transmembrane region" description="Helical" evidence="9">
    <location>
        <begin position="142"/>
        <end position="160"/>
    </location>
</feature>
<dbReference type="InterPro" id="IPR003663">
    <property type="entry name" value="Sugar/inositol_transpt"/>
</dbReference>
<sequence length="614" mass="67547">MTGTTQEKNQETYSVDSLEHKYNSSPSASIDHEEKTLKKNKSKFRWSVDLSDHPPEIFNVTLYLSIFVFGVLGAARGLEEGNSGSNTTLGSFKKQFGLADKTKTKDQLANLKSNITSMVMLGSIGGSLIAMKTVDFFGRIRALQIVCVVLIVGVIIQITSTSIGQLYAGKIIEGLAVGHTTSIGPVYLSEVAPSPIRGLATCIFSGAVYLGSMISYFTNYGVALHVPAEKNGHLNNNQWRITLAPKLILAGLIFIMSFIFCVESPRWLLKTNKPDKAAGNLSKLRRLPADHPYIIAEISDINEQVIAEKEATHHSSLLSNFKALVSNKSIAYRFFVISCGCQIIGQWTGANAVTIYASELFSLIGVTGTGTLKMSAVLGVVKFISAYLSAFFLIDVIGRKRALYTGLSLQMACILYYAIFLTIVPQAAEDNANLSGSNKRAAQGALAAIFLSGTGWTMGFNSVQYLIGAEIFPLGIRSFAQSLVMVLHFANQYGNSKALPKMMIAMNPYGAFYFFVGVMIIGLVYAFFLPELKGRSLESIEEVFTLPWYKLRHCNRLVPDHSQIHKIKYNQDEQGNTDFNHIQYELDSGKPTDQFVENLMESDSINKENVEHKV</sequence>
<dbReference type="PANTHER" id="PTHR48022">
    <property type="entry name" value="PLASTIDIC GLUCOSE TRANSPORTER 4"/>
    <property type="match status" value="1"/>
</dbReference>
<dbReference type="NCBIfam" id="TIGR00879">
    <property type="entry name" value="SP"/>
    <property type="match status" value="1"/>
</dbReference>